<protein>
    <submittedName>
        <fullName evidence="4">ABC transporter, periplasmic phosphate binding protein</fullName>
    </submittedName>
</protein>
<dbReference type="KEGG" id="sfu:Sfum_3522"/>
<evidence type="ECO:0000256" key="2">
    <source>
        <dbReference type="SAM" id="SignalP"/>
    </source>
</evidence>
<dbReference type="Proteomes" id="UP000001784">
    <property type="component" value="Chromosome"/>
</dbReference>
<dbReference type="PANTHER" id="PTHR30570">
    <property type="entry name" value="PERIPLASMIC PHOSPHATE BINDING COMPONENT OF PHOSPHATE ABC TRANSPORTER"/>
    <property type="match status" value="1"/>
</dbReference>
<dbReference type="eggNOG" id="COG0226">
    <property type="taxonomic scope" value="Bacteria"/>
</dbReference>
<dbReference type="SUPFAM" id="SSF53850">
    <property type="entry name" value="Periplasmic binding protein-like II"/>
    <property type="match status" value="1"/>
</dbReference>
<evidence type="ECO:0000259" key="3">
    <source>
        <dbReference type="Pfam" id="PF12849"/>
    </source>
</evidence>
<dbReference type="AlphaFoldDB" id="A0LP40"/>
<gene>
    <name evidence="4" type="ordered locus">Sfum_3522</name>
</gene>
<name>A0LP40_SYNFM</name>
<feature type="signal peptide" evidence="2">
    <location>
        <begin position="1"/>
        <end position="22"/>
    </location>
</feature>
<dbReference type="InterPro" id="IPR024370">
    <property type="entry name" value="PBP_domain"/>
</dbReference>
<sequence length="276" mass="29639">MNAMFMVFLVALQVLAATMAPAADKTVIRVTGPDSMFGRLHTLSMLFERENPGTDVRVVRGATVDAVFSALVRGETGVALASRKINAAEKDAAKAKGVELTENLIGYGGIVIVTHVSNPLNDLTVDQVKKLLSGEYTNWSECGAPPALVKVFRVGEKHPGTLVFMQEDFLGKPLASGAEVMPDFAGVMTRVSGTPGAIGFVRIRDALECPGQAVTKIMKIRAGVDGPAVLPCRGTVSDGSYPIRRPYYLYSNSRVSTEISKYIEYIKAKGWGQQTL</sequence>
<feature type="chain" id="PRO_5002626320" evidence="2">
    <location>
        <begin position="23"/>
        <end position="276"/>
    </location>
</feature>
<reference evidence="4 5" key="1">
    <citation type="submission" date="2006-10" db="EMBL/GenBank/DDBJ databases">
        <title>Complete sequence of Syntrophobacter fumaroxidans MPOB.</title>
        <authorList>
            <consortium name="US DOE Joint Genome Institute"/>
            <person name="Copeland A."/>
            <person name="Lucas S."/>
            <person name="Lapidus A."/>
            <person name="Barry K."/>
            <person name="Detter J.C."/>
            <person name="Glavina del Rio T."/>
            <person name="Hammon N."/>
            <person name="Israni S."/>
            <person name="Pitluck S."/>
            <person name="Goltsman E.G."/>
            <person name="Martinez M."/>
            <person name="Schmutz J."/>
            <person name="Larimer F."/>
            <person name="Land M."/>
            <person name="Hauser L."/>
            <person name="Kyrpides N."/>
            <person name="Kim E."/>
            <person name="Boone D.R."/>
            <person name="Brockman F."/>
            <person name="Culley D."/>
            <person name="Ferry J."/>
            <person name="Gunsalus R."/>
            <person name="McInerney M.J."/>
            <person name="Morrison M."/>
            <person name="Plugge C."/>
            <person name="Rohlin L."/>
            <person name="Scholten J."/>
            <person name="Sieber J."/>
            <person name="Stams A.J.M."/>
            <person name="Worm P."/>
            <person name="Henstra A.M."/>
            <person name="Richardson P."/>
        </authorList>
    </citation>
    <scope>NUCLEOTIDE SEQUENCE [LARGE SCALE GENOMIC DNA]</scope>
    <source>
        <strain evidence="5">DSM 10017 / MPOB</strain>
    </source>
</reference>
<evidence type="ECO:0000313" key="4">
    <source>
        <dbReference type="EMBL" id="ABK19192.1"/>
    </source>
</evidence>
<dbReference type="STRING" id="335543.Sfum_3522"/>
<dbReference type="EMBL" id="CP000478">
    <property type="protein sequence ID" value="ABK19192.1"/>
    <property type="molecule type" value="Genomic_DNA"/>
</dbReference>
<dbReference type="OrthoDB" id="9783488at2"/>
<feature type="domain" description="PBP" evidence="3">
    <location>
        <begin position="22"/>
        <end position="266"/>
    </location>
</feature>
<dbReference type="InParanoid" id="A0LP40"/>
<proteinExistence type="predicted"/>
<keyword evidence="1 2" id="KW-0732">Signal</keyword>
<evidence type="ECO:0000313" key="5">
    <source>
        <dbReference type="Proteomes" id="UP000001784"/>
    </source>
</evidence>
<organism evidence="4 5">
    <name type="scientific">Syntrophobacter fumaroxidans (strain DSM 10017 / MPOB)</name>
    <dbReference type="NCBI Taxonomy" id="335543"/>
    <lineage>
        <taxon>Bacteria</taxon>
        <taxon>Pseudomonadati</taxon>
        <taxon>Thermodesulfobacteriota</taxon>
        <taxon>Syntrophobacteria</taxon>
        <taxon>Syntrophobacterales</taxon>
        <taxon>Syntrophobacteraceae</taxon>
        <taxon>Syntrophobacter</taxon>
    </lineage>
</organism>
<dbReference type="Pfam" id="PF12849">
    <property type="entry name" value="PBP_like_2"/>
    <property type="match status" value="1"/>
</dbReference>
<keyword evidence="5" id="KW-1185">Reference proteome</keyword>
<dbReference type="Gene3D" id="3.40.190.10">
    <property type="entry name" value="Periplasmic binding protein-like II"/>
    <property type="match status" value="2"/>
</dbReference>
<dbReference type="RefSeq" id="WP_011700317.1">
    <property type="nucleotide sequence ID" value="NC_008554.1"/>
</dbReference>
<accession>A0LP40</accession>
<dbReference type="PANTHER" id="PTHR30570:SF1">
    <property type="entry name" value="PHOSPHATE-BINDING PROTEIN PSTS"/>
    <property type="match status" value="1"/>
</dbReference>
<dbReference type="HOGENOM" id="CLU_026228_5_1_7"/>
<dbReference type="InterPro" id="IPR050811">
    <property type="entry name" value="Phosphate_ABC_transporter"/>
</dbReference>
<evidence type="ECO:0000256" key="1">
    <source>
        <dbReference type="ARBA" id="ARBA00022729"/>
    </source>
</evidence>